<dbReference type="SUPFAM" id="SSF49265">
    <property type="entry name" value="Fibronectin type III"/>
    <property type="match status" value="1"/>
</dbReference>
<accession>A0A8S9Z4W4</accession>
<name>A0A8S9Z4W4_9TREM</name>
<dbReference type="InterPro" id="IPR003961">
    <property type="entry name" value="FN3_dom"/>
</dbReference>
<organism evidence="2 3">
    <name type="scientific">Paragonimus skrjabini miyazakii</name>
    <dbReference type="NCBI Taxonomy" id="59628"/>
    <lineage>
        <taxon>Eukaryota</taxon>
        <taxon>Metazoa</taxon>
        <taxon>Spiralia</taxon>
        <taxon>Lophotrochozoa</taxon>
        <taxon>Platyhelminthes</taxon>
        <taxon>Trematoda</taxon>
        <taxon>Digenea</taxon>
        <taxon>Plagiorchiida</taxon>
        <taxon>Troglotremata</taxon>
        <taxon>Troglotrematidae</taxon>
        <taxon>Paragonimus</taxon>
    </lineage>
</organism>
<dbReference type="PROSITE" id="PS50853">
    <property type="entry name" value="FN3"/>
    <property type="match status" value="1"/>
</dbReference>
<gene>
    <name evidence="2" type="ORF">EG68_02150</name>
</gene>
<dbReference type="Pfam" id="PF00041">
    <property type="entry name" value="fn3"/>
    <property type="match status" value="1"/>
</dbReference>
<evidence type="ECO:0000313" key="3">
    <source>
        <dbReference type="Proteomes" id="UP000822476"/>
    </source>
</evidence>
<dbReference type="OrthoDB" id="6274305at2759"/>
<dbReference type="SMART" id="SM00060">
    <property type="entry name" value="FN3"/>
    <property type="match status" value="1"/>
</dbReference>
<dbReference type="CDD" id="cd00063">
    <property type="entry name" value="FN3"/>
    <property type="match status" value="1"/>
</dbReference>
<reference evidence="2" key="1">
    <citation type="submission" date="2019-07" db="EMBL/GenBank/DDBJ databases">
        <title>Annotation for the trematode Paragonimus miyazaki's.</title>
        <authorList>
            <person name="Choi Y.-J."/>
        </authorList>
    </citation>
    <scope>NUCLEOTIDE SEQUENCE</scope>
    <source>
        <strain evidence="2">Japan</strain>
    </source>
</reference>
<dbReference type="EMBL" id="JTDE01000656">
    <property type="protein sequence ID" value="KAF7260660.1"/>
    <property type="molecule type" value="Genomic_DNA"/>
</dbReference>
<dbReference type="Proteomes" id="UP000822476">
    <property type="component" value="Unassembled WGS sequence"/>
</dbReference>
<sequence length="160" mass="17731">MIIRTPPDKPLYAPTRLRVEKITATSVTVSFAAIEGDGFKVNELPRGYQIQLTCIDPPGCSEIRQNRHIQPAVSNSRTVDRINLRQVTEQQPPHGIIPIIREEISGLSPYTLYEFRVAAFNAAGLGPSSTEVEVFRTKESGMKSYGLKSGISLKLDQNFS</sequence>
<feature type="domain" description="Fibronectin type-III" evidence="1">
    <location>
        <begin position="13"/>
        <end position="140"/>
    </location>
</feature>
<dbReference type="InterPro" id="IPR036116">
    <property type="entry name" value="FN3_sf"/>
</dbReference>
<comment type="caution">
    <text evidence="2">The sequence shown here is derived from an EMBL/GenBank/DDBJ whole genome shotgun (WGS) entry which is preliminary data.</text>
</comment>
<evidence type="ECO:0000259" key="1">
    <source>
        <dbReference type="PROSITE" id="PS50853"/>
    </source>
</evidence>
<dbReference type="InterPro" id="IPR013783">
    <property type="entry name" value="Ig-like_fold"/>
</dbReference>
<proteinExistence type="predicted"/>
<keyword evidence="3" id="KW-1185">Reference proteome</keyword>
<dbReference type="AlphaFoldDB" id="A0A8S9Z4W4"/>
<dbReference type="Gene3D" id="2.60.40.10">
    <property type="entry name" value="Immunoglobulins"/>
    <property type="match status" value="1"/>
</dbReference>
<evidence type="ECO:0000313" key="2">
    <source>
        <dbReference type="EMBL" id="KAF7260660.1"/>
    </source>
</evidence>
<protein>
    <recommendedName>
        <fullName evidence="1">Fibronectin type-III domain-containing protein</fullName>
    </recommendedName>
</protein>